<reference evidence="5" key="1">
    <citation type="journal article" date="2019" name="Int. J. Syst. Evol. Microbiol.">
        <title>The Global Catalogue of Microorganisms (GCM) 10K type strain sequencing project: providing services to taxonomists for standard genome sequencing and annotation.</title>
        <authorList>
            <consortium name="The Broad Institute Genomics Platform"/>
            <consortium name="The Broad Institute Genome Sequencing Center for Infectious Disease"/>
            <person name="Wu L."/>
            <person name="Ma J."/>
        </authorList>
    </citation>
    <scope>NUCLEOTIDE SEQUENCE [LARGE SCALE GENOMIC DNA]</scope>
    <source>
        <strain evidence="5">ZS-35-S2</strain>
    </source>
</reference>
<dbReference type="Gene3D" id="3.40.50.720">
    <property type="entry name" value="NAD(P)-binding Rossmann-like Domain"/>
    <property type="match status" value="1"/>
</dbReference>
<comment type="caution">
    <text evidence="4">The sequence shown here is derived from an EMBL/GenBank/DDBJ whole genome shotgun (WGS) entry which is preliminary data.</text>
</comment>
<evidence type="ECO:0000256" key="2">
    <source>
        <dbReference type="ARBA" id="ARBA00023002"/>
    </source>
</evidence>
<evidence type="ECO:0000313" key="4">
    <source>
        <dbReference type="EMBL" id="MFC6018564.1"/>
    </source>
</evidence>
<dbReference type="Pfam" id="PF00106">
    <property type="entry name" value="adh_short"/>
    <property type="match status" value="1"/>
</dbReference>
<dbReference type="InterPro" id="IPR057326">
    <property type="entry name" value="KR_dom"/>
</dbReference>
<name>A0ABW1KC81_9ACTN</name>
<evidence type="ECO:0000313" key="5">
    <source>
        <dbReference type="Proteomes" id="UP001596203"/>
    </source>
</evidence>
<dbReference type="PRINTS" id="PR00081">
    <property type="entry name" value="GDHRDH"/>
</dbReference>
<feature type="domain" description="Ketoreductase" evidence="3">
    <location>
        <begin position="7"/>
        <end position="144"/>
    </location>
</feature>
<dbReference type="InterPro" id="IPR036291">
    <property type="entry name" value="NAD(P)-bd_dom_sf"/>
</dbReference>
<proteinExistence type="inferred from homology"/>
<gene>
    <name evidence="4" type="ORF">ACFP2T_20435</name>
</gene>
<evidence type="ECO:0000259" key="3">
    <source>
        <dbReference type="SMART" id="SM00822"/>
    </source>
</evidence>
<dbReference type="SUPFAM" id="SSF51735">
    <property type="entry name" value="NAD(P)-binding Rossmann-fold domains"/>
    <property type="match status" value="1"/>
</dbReference>
<protein>
    <submittedName>
        <fullName evidence="4">SDR family NAD(P)-dependent oxidoreductase</fullName>
    </submittedName>
</protein>
<accession>A0ABW1KC81</accession>
<dbReference type="Proteomes" id="UP001596203">
    <property type="component" value="Unassembled WGS sequence"/>
</dbReference>
<dbReference type="PANTHER" id="PTHR43157">
    <property type="entry name" value="PHOSPHATIDYLINOSITOL-GLYCAN BIOSYNTHESIS CLASS F PROTEIN-RELATED"/>
    <property type="match status" value="1"/>
</dbReference>
<keyword evidence="2" id="KW-0560">Oxidoreductase</keyword>
<dbReference type="RefSeq" id="WP_377424195.1">
    <property type="nucleotide sequence ID" value="NZ_JBHSPR010000017.1"/>
</dbReference>
<dbReference type="PANTHER" id="PTHR43157:SF31">
    <property type="entry name" value="PHOSPHATIDYLINOSITOL-GLYCAN BIOSYNTHESIS CLASS F PROTEIN"/>
    <property type="match status" value="1"/>
</dbReference>
<sequence>MTTLHGRTVLVTGGTGGIGKETARRLARLAARVVLVGRDLGRARSAVEEIRRDTGNGDIAALTADLTRQRDVRRLAGELTDRYGALHVLVNNAGVVANRRELTEDGVETAFAANVLAPFALTHLLLPVLRASAPARVVNVTGGIPRGRIDLDNLQGEKSYVGLSSYNQTKLALMAMSYAFAERLAGTGVTVNVAYPGHACTSMNKGLASTTYPVLARPVVPLLKLLMPVLYGGRAVVDASRSSAHLASSPELAGMHGTYVDSRGRPTRWPASVRDERNRVAIWEMCRRLSPVDDARWPGREWGSTG</sequence>
<dbReference type="InterPro" id="IPR002347">
    <property type="entry name" value="SDR_fam"/>
</dbReference>
<organism evidence="4 5">
    <name type="scientific">Plantactinospora solaniradicis</name>
    <dbReference type="NCBI Taxonomy" id="1723736"/>
    <lineage>
        <taxon>Bacteria</taxon>
        <taxon>Bacillati</taxon>
        <taxon>Actinomycetota</taxon>
        <taxon>Actinomycetes</taxon>
        <taxon>Micromonosporales</taxon>
        <taxon>Micromonosporaceae</taxon>
        <taxon>Plantactinospora</taxon>
    </lineage>
</organism>
<dbReference type="EMBL" id="JBHSPR010000017">
    <property type="protein sequence ID" value="MFC6018564.1"/>
    <property type="molecule type" value="Genomic_DNA"/>
</dbReference>
<dbReference type="InterPro" id="IPR020904">
    <property type="entry name" value="Sc_DH/Rdtase_CS"/>
</dbReference>
<dbReference type="PROSITE" id="PS00061">
    <property type="entry name" value="ADH_SHORT"/>
    <property type="match status" value="1"/>
</dbReference>
<dbReference type="SMART" id="SM00822">
    <property type="entry name" value="PKS_KR"/>
    <property type="match status" value="1"/>
</dbReference>
<comment type="similarity">
    <text evidence="1">Belongs to the short-chain dehydrogenases/reductases (SDR) family.</text>
</comment>
<keyword evidence="5" id="KW-1185">Reference proteome</keyword>
<evidence type="ECO:0000256" key="1">
    <source>
        <dbReference type="ARBA" id="ARBA00006484"/>
    </source>
</evidence>